<dbReference type="PANTHER" id="PTHR12418:SF19">
    <property type="entry name" value="ACYL-COENZYME A THIOESTERASE THEM4"/>
    <property type="match status" value="1"/>
</dbReference>
<keyword evidence="12" id="KW-0966">Cell projection</keyword>
<keyword evidence="4" id="KW-1003">Cell membrane</keyword>
<evidence type="ECO:0000256" key="3">
    <source>
        <dbReference type="ARBA" id="ARBA00004632"/>
    </source>
</evidence>
<comment type="subcellular location">
    <subcellularLocation>
        <location evidence="3">Cell projection</location>
        <location evidence="3">Ruffle membrane</location>
    </subcellularLocation>
    <subcellularLocation>
        <location evidence="2">Cytoplasm</location>
    </subcellularLocation>
    <subcellularLocation>
        <location evidence="1">Membrane</location>
        <topology evidence="1">Peripheral membrane protein</topology>
    </subcellularLocation>
</comment>
<evidence type="ECO:0000256" key="11">
    <source>
        <dbReference type="ARBA" id="ARBA00023136"/>
    </source>
</evidence>
<evidence type="ECO:0000256" key="18">
    <source>
        <dbReference type="ARBA" id="ARBA00043210"/>
    </source>
</evidence>
<dbReference type="EMBL" id="JBHSFZ010000024">
    <property type="protein sequence ID" value="MFC4594721.1"/>
    <property type="molecule type" value="Genomic_DNA"/>
</dbReference>
<comment type="catalytic activity">
    <reaction evidence="20">
        <text>hexadecanoyl-CoA + H2O = hexadecanoate + CoA + H(+)</text>
        <dbReference type="Rhea" id="RHEA:16645"/>
        <dbReference type="ChEBI" id="CHEBI:7896"/>
        <dbReference type="ChEBI" id="CHEBI:15377"/>
        <dbReference type="ChEBI" id="CHEBI:15378"/>
        <dbReference type="ChEBI" id="CHEBI:57287"/>
        <dbReference type="ChEBI" id="CHEBI:57379"/>
        <dbReference type="EC" id="3.1.2.2"/>
    </reaction>
    <physiologicalReaction direction="left-to-right" evidence="20">
        <dbReference type="Rhea" id="RHEA:16646"/>
    </physiologicalReaction>
</comment>
<evidence type="ECO:0000256" key="20">
    <source>
        <dbReference type="ARBA" id="ARBA00047734"/>
    </source>
</evidence>
<dbReference type="PANTHER" id="PTHR12418">
    <property type="entry name" value="ACYL-COENZYME A THIOESTERASE THEM4"/>
    <property type="match status" value="1"/>
</dbReference>
<keyword evidence="8" id="KW-0276">Fatty acid metabolism</keyword>
<evidence type="ECO:0000256" key="1">
    <source>
        <dbReference type="ARBA" id="ARBA00004170"/>
    </source>
</evidence>
<sequence>MNRVVDDAEIKSRALESGLTARLDLAQSIRTLLDDFSCSMADDAALRDSADHVRRARDLLAEQPTRPAHVRSIEGALTGMGRLSELGPFTGRLHPLTPPFRLILEGGRAEAYATYSHPHEGAPGLLQGGFIAATFDELLGVVQAGVIRLTVDLQISYRSPTPLHKELRYTTWLEKVDGRKAYVNGTLHDGDRLCAEARGLFVEPRKLPF</sequence>
<evidence type="ECO:0000313" key="25">
    <source>
        <dbReference type="EMBL" id="MFC4594721.1"/>
    </source>
</evidence>
<keyword evidence="26" id="KW-1185">Reference proteome</keyword>
<evidence type="ECO:0000256" key="23">
    <source>
        <dbReference type="ARBA" id="ARBA00048180"/>
    </source>
</evidence>
<comment type="catalytic activity">
    <reaction evidence="23">
        <text>tetradecanoyl-CoA + H2O = tetradecanoate + CoA + H(+)</text>
        <dbReference type="Rhea" id="RHEA:40119"/>
        <dbReference type="ChEBI" id="CHEBI:15377"/>
        <dbReference type="ChEBI" id="CHEBI:15378"/>
        <dbReference type="ChEBI" id="CHEBI:30807"/>
        <dbReference type="ChEBI" id="CHEBI:57287"/>
        <dbReference type="ChEBI" id="CHEBI:57385"/>
    </reaction>
    <physiologicalReaction direction="left-to-right" evidence="23">
        <dbReference type="Rhea" id="RHEA:40120"/>
    </physiologicalReaction>
</comment>
<feature type="domain" description="Thioesterase" evidence="24">
    <location>
        <begin position="126"/>
        <end position="192"/>
    </location>
</feature>
<evidence type="ECO:0000256" key="9">
    <source>
        <dbReference type="ARBA" id="ARBA00022946"/>
    </source>
</evidence>
<evidence type="ECO:0000256" key="4">
    <source>
        <dbReference type="ARBA" id="ARBA00022475"/>
    </source>
</evidence>
<dbReference type="InterPro" id="IPR006683">
    <property type="entry name" value="Thioestr_dom"/>
</dbReference>
<dbReference type="InterPro" id="IPR052365">
    <property type="entry name" value="THEM4/THEM5_acyl-CoA_thioest"/>
</dbReference>
<keyword evidence="10" id="KW-0443">Lipid metabolism</keyword>
<evidence type="ECO:0000256" key="15">
    <source>
        <dbReference type="ARBA" id="ARBA00038456"/>
    </source>
</evidence>
<evidence type="ECO:0000256" key="12">
    <source>
        <dbReference type="ARBA" id="ARBA00023273"/>
    </source>
</evidence>
<accession>A0ABV9F206</accession>
<name>A0ABV9F206_9SPHN</name>
<evidence type="ECO:0000256" key="22">
    <source>
        <dbReference type="ARBA" id="ARBA00048074"/>
    </source>
</evidence>
<comment type="catalytic activity">
    <reaction evidence="22">
        <text>dodecanoyl-CoA + H2O = dodecanoate + CoA + H(+)</text>
        <dbReference type="Rhea" id="RHEA:30135"/>
        <dbReference type="ChEBI" id="CHEBI:15377"/>
        <dbReference type="ChEBI" id="CHEBI:15378"/>
        <dbReference type="ChEBI" id="CHEBI:18262"/>
        <dbReference type="ChEBI" id="CHEBI:57287"/>
        <dbReference type="ChEBI" id="CHEBI:57375"/>
    </reaction>
    <physiologicalReaction direction="left-to-right" evidence="22">
        <dbReference type="Rhea" id="RHEA:30136"/>
    </physiologicalReaction>
</comment>
<evidence type="ECO:0000256" key="16">
    <source>
        <dbReference type="ARBA" id="ARBA00038848"/>
    </source>
</evidence>
<comment type="caution">
    <text evidence="25">The sequence shown here is derived from an EMBL/GenBank/DDBJ whole genome shotgun (WGS) entry which is preliminary data.</text>
</comment>
<dbReference type="Gene3D" id="3.10.129.10">
    <property type="entry name" value="Hotdog Thioesterase"/>
    <property type="match status" value="1"/>
</dbReference>
<evidence type="ECO:0000256" key="17">
    <source>
        <dbReference type="ARBA" id="ARBA00040123"/>
    </source>
</evidence>
<keyword evidence="7 25" id="KW-0378">Hydrolase</keyword>
<evidence type="ECO:0000256" key="19">
    <source>
        <dbReference type="ARBA" id="ARBA00047588"/>
    </source>
</evidence>
<dbReference type="InterPro" id="IPR029069">
    <property type="entry name" value="HotDog_dom_sf"/>
</dbReference>
<keyword evidence="11" id="KW-0472">Membrane</keyword>
<organism evidence="25 26">
    <name type="scientific">Sphingobium tyrosinilyticum</name>
    <dbReference type="NCBI Taxonomy" id="2715436"/>
    <lineage>
        <taxon>Bacteria</taxon>
        <taxon>Pseudomonadati</taxon>
        <taxon>Pseudomonadota</taxon>
        <taxon>Alphaproteobacteria</taxon>
        <taxon>Sphingomonadales</taxon>
        <taxon>Sphingomonadaceae</taxon>
        <taxon>Sphingobium</taxon>
    </lineage>
</organism>
<dbReference type="GO" id="GO:0016787">
    <property type="term" value="F:hydrolase activity"/>
    <property type="evidence" value="ECO:0007669"/>
    <property type="project" value="UniProtKB-KW"/>
</dbReference>
<evidence type="ECO:0000256" key="7">
    <source>
        <dbReference type="ARBA" id="ARBA00022801"/>
    </source>
</evidence>
<proteinExistence type="inferred from homology"/>
<comment type="catalytic activity">
    <reaction evidence="13">
        <text>(5Z,8Z,11Z,14Z)-eicosatetraenoyl-CoA + H2O = (5Z,8Z,11Z,14Z)-eicosatetraenoate + CoA + H(+)</text>
        <dbReference type="Rhea" id="RHEA:40151"/>
        <dbReference type="ChEBI" id="CHEBI:15377"/>
        <dbReference type="ChEBI" id="CHEBI:15378"/>
        <dbReference type="ChEBI" id="CHEBI:32395"/>
        <dbReference type="ChEBI" id="CHEBI:57287"/>
        <dbReference type="ChEBI" id="CHEBI:57368"/>
    </reaction>
    <physiologicalReaction direction="left-to-right" evidence="13">
        <dbReference type="Rhea" id="RHEA:40152"/>
    </physiologicalReaction>
</comment>
<comment type="catalytic activity">
    <reaction evidence="19">
        <text>octanoyl-CoA + H2O = octanoate + CoA + H(+)</text>
        <dbReference type="Rhea" id="RHEA:30143"/>
        <dbReference type="ChEBI" id="CHEBI:15377"/>
        <dbReference type="ChEBI" id="CHEBI:15378"/>
        <dbReference type="ChEBI" id="CHEBI:25646"/>
        <dbReference type="ChEBI" id="CHEBI:57287"/>
        <dbReference type="ChEBI" id="CHEBI:57386"/>
    </reaction>
    <physiologicalReaction direction="left-to-right" evidence="19">
        <dbReference type="Rhea" id="RHEA:30144"/>
    </physiologicalReaction>
</comment>
<dbReference type="CDD" id="cd03443">
    <property type="entry name" value="PaaI_thioesterase"/>
    <property type="match status" value="1"/>
</dbReference>
<gene>
    <name evidence="25" type="ORF">ACFO3E_11055</name>
</gene>
<evidence type="ECO:0000313" key="26">
    <source>
        <dbReference type="Proteomes" id="UP001595957"/>
    </source>
</evidence>
<protein>
    <recommendedName>
        <fullName evidence="17">Acyl-coenzyme A thioesterase THEM4</fullName>
        <ecNumber evidence="16">3.1.2.2</ecNumber>
    </recommendedName>
    <alternativeName>
        <fullName evidence="18">Thioesterase superfamily member 4</fullName>
    </alternativeName>
</protein>
<keyword evidence="5" id="KW-0963">Cytoplasm</keyword>
<comment type="catalytic activity">
    <reaction evidence="21">
        <text>decanoyl-CoA + H2O = decanoate + CoA + H(+)</text>
        <dbReference type="Rhea" id="RHEA:40059"/>
        <dbReference type="ChEBI" id="CHEBI:15377"/>
        <dbReference type="ChEBI" id="CHEBI:15378"/>
        <dbReference type="ChEBI" id="CHEBI:27689"/>
        <dbReference type="ChEBI" id="CHEBI:57287"/>
        <dbReference type="ChEBI" id="CHEBI:61430"/>
    </reaction>
    <physiologicalReaction direction="left-to-right" evidence="21">
        <dbReference type="Rhea" id="RHEA:40060"/>
    </physiologicalReaction>
</comment>
<dbReference type="Pfam" id="PF03061">
    <property type="entry name" value="4HBT"/>
    <property type="match status" value="1"/>
</dbReference>
<dbReference type="RefSeq" id="WP_380804732.1">
    <property type="nucleotide sequence ID" value="NZ_JBHSFZ010000024.1"/>
</dbReference>
<evidence type="ECO:0000259" key="24">
    <source>
        <dbReference type="Pfam" id="PF03061"/>
    </source>
</evidence>
<keyword evidence="9" id="KW-0809">Transit peptide</keyword>
<comment type="catalytic activity">
    <reaction evidence="14">
        <text>(9Z)-octadecenoyl-CoA + H2O = (9Z)-octadecenoate + CoA + H(+)</text>
        <dbReference type="Rhea" id="RHEA:40139"/>
        <dbReference type="ChEBI" id="CHEBI:15377"/>
        <dbReference type="ChEBI" id="CHEBI:15378"/>
        <dbReference type="ChEBI" id="CHEBI:30823"/>
        <dbReference type="ChEBI" id="CHEBI:57287"/>
        <dbReference type="ChEBI" id="CHEBI:57387"/>
    </reaction>
    <physiologicalReaction direction="left-to-right" evidence="14">
        <dbReference type="Rhea" id="RHEA:40140"/>
    </physiologicalReaction>
</comment>
<evidence type="ECO:0000256" key="2">
    <source>
        <dbReference type="ARBA" id="ARBA00004496"/>
    </source>
</evidence>
<dbReference type="SUPFAM" id="SSF54637">
    <property type="entry name" value="Thioesterase/thiol ester dehydrase-isomerase"/>
    <property type="match status" value="1"/>
</dbReference>
<keyword evidence="6" id="KW-0053">Apoptosis</keyword>
<reference evidence="26" key="1">
    <citation type="journal article" date="2019" name="Int. J. Syst. Evol. Microbiol.">
        <title>The Global Catalogue of Microorganisms (GCM) 10K type strain sequencing project: providing services to taxonomists for standard genome sequencing and annotation.</title>
        <authorList>
            <consortium name="The Broad Institute Genomics Platform"/>
            <consortium name="The Broad Institute Genome Sequencing Center for Infectious Disease"/>
            <person name="Wu L."/>
            <person name="Ma J."/>
        </authorList>
    </citation>
    <scope>NUCLEOTIDE SEQUENCE [LARGE SCALE GENOMIC DNA]</scope>
    <source>
        <strain evidence="26">NBRC 103632</strain>
    </source>
</reference>
<evidence type="ECO:0000256" key="13">
    <source>
        <dbReference type="ARBA" id="ARBA00035852"/>
    </source>
</evidence>
<dbReference type="EC" id="3.1.2.2" evidence="16"/>
<evidence type="ECO:0000256" key="5">
    <source>
        <dbReference type="ARBA" id="ARBA00022490"/>
    </source>
</evidence>
<evidence type="ECO:0000256" key="21">
    <source>
        <dbReference type="ARBA" id="ARBA00047969"/>
    </source>
</evidence>
<dbReference type="Proteomes" id="UP001595957">
    <property type="component" value="Unassembled WGS sequence"/>
</dbReference>
<evidence type="ECO:0000256" key="6">
    <source>
        <dbReference type="ARBA" id="ARBA00022703"/>
    </source>
</evidence>
<comment type="similarity">
    <text evidence="15">Belongs to the THEM4/THEM5 thioesterase family.</text>
</comment>
<evidence type="ECO:0000256" key="10">
    <source>
        <dbReference type="ARBA" id="ARBA00023098"/>
    </source>
</evidence>
<evidence type="ECO:0000256" key="8">
    <source>
        <dbReference type="ARBA" id="ARBA00022832"/>
    </source>
</evidence>
<evidence type="ECO:0000256" key="14">
    <source>
        <dbReference type="ARBA" id="ARBA00037002"/>
    </source>
</evidence>